<dbReference type="PaxDb" id="584708-Apau_0089"/>
<dbReference type="InterPro" id="IPR006319">
    <property type="entry name" value="PEP_synth"/>
</dbReference>
<dbReference type="OrthoDB" id="9765468at2"/>
<feature type="domain" description="PEP-utilising enzyme mobile" evidence="16">
    <location>
        <begin position="636"/>
        <end position="707"/>
    </location>
</feature>
<dbReference type="HOGENOM" id="CLU_005950_0_0_0"/>
<evidence type="ECO:0000256" key="8">
    <source>
        <dbReference type="ARBA" id="ARBA00022723"/>
    </source>
</evidence>
<dbReference type="EMBL" id="CM001022">
    <property type="protein sequence ID" value="EFQ22527.1"/>
    <property type="molecule type" value="Genomic_DNA"/>
</dbReference>
<comment type="similarity">
    <text evidence="4">Belongs to the PEP-utilizing enzyme family.</text>
</comment>
<evidence type="ECO:0000313" key="18">
    <source>
        <dbReference type="EMBL" id="EFQ22527.1"/>
    </source>
</evidence>
<feature type="region of interest" description="Disordered" evidence="15">
    <location>
        <begin position="561"/>
        <end position="624"/>
    </location>
</feature>
<evidence type="ECO:0000256" key="15">
    <source>
        <dbReference type="SAM" id="MobiDB-lite"/>
    </source>
</evidence>
<dbReference type="GO" id="GO:0005524">
    <property type="term" value="F:ATP binding"/>
    <property type="evidence" value="ECO:0007669"/>
    <property type="project" value="UniProtKB-KW"/>
</dbReference>
<keyword evidence="9" id="KW-0547">Nucleotide-binding</keyword>
<feature type="domain" description="Pyruvate phosphate dikinase AMP/ATP-binding" evidence="17">
    <location>
        <begin position="18"/>
        <end position="322"/>
    </location>
</feature>
<name>E3CWM2_9BACT</name>
<dbReference type="SUPFAM" id="SSF56059">
    <property type="entry name" value="Glutathione synthetase ATP-binding domain-like"/>
    <property type="match status" value="1"/>
</dbReference>
<dbReference type="Gene3D" id="3.50.30.10">
    <property type="entry name" value="Phosphohistidine domain"/>
    <property type="match status" value="1"/>
</dbReference>
<dbReference type="Pfam" id="PF01326">
    <property type="entry name" value="PPDK_N"/>
    <property type="match status" value="1"/>
</dbReference>
<keyword evidence="10 18" id="KW-0418">Kinase</keyword>
<dbReference type="InterPro" id="IPR008279">
    <property type="entry name" value="PEP-util_enz_mobile_dom"/>
</dbReference>
<proteinExistence type="inferred from homology"/>
<dbReference type="PANTHER" id="PTHR43030:SF1">
    <property type="entry name" value="PHOSPHOENOLPYRUVATE SYNTHASE"/>
    <property type="match status" value="1"/>
</dbReference>
<dbReference type="InterPro" id="IPR013815">
    <property type="entry name" value="ATP_grasp_subdomain_1"/>
</dbReference>
<evidence type="ECO:0000256" key="9">
    <source>
        <dbReference type="ARBA" id="ARBA00022741"/>
    </source>
</evidence>
<dbReference type="eggNOG" id="COG0574">
    <property type="taxonomic scope" value="Bacteria"/>
</dbReference>
<keyword evidence="12" id="KW-0460">Magnesium</keyword>
<dbReference type="PANTHER" id="PTHR43030">
    <property type="entry name" value="PHOSPHOENOLPYRUVATE SYNTHASE"/>
    <property type="match status" value="1"/>
</dbReference>
<evidence type="ECO:0000256" key="3">
    <source>
        <dbReference type="ARBA" id="ARBA00004742"/>
    </source>
</evidence>
<evidence type="ECO:0000256" key="11">
    <source>
        <dbReference type="ARBA" id="ARBA00022840"/>
    </source>
</evidence>
<organism evidence="18 19">
    <name type="scientific">Aminomonas paucivorans DSM 12260</name>
    <dbReference type="NCBI Taxonomy" id="584708"/>
    <lineage>
        <taxon>Bacteria</taxon>
        <taxon>Thermotogati</taxon>
        <taxon>Synergistota</taxon>
        <taxon>Synergistia</taxon>
        <taxon>Synergistales</taxon>
        <taxon>Synergistaceae</taxon>
        <taxon>Aminomonas</taxon>
    </lineage>
</organism>
<dbReference type="Pfam" id="PF00391">
    <property type="entry name" value="PEP-utilizers"/>
    <property type="match status" value="1"/>
</dbReference>
<feature type="compositionally biased region" description="Low complexity" evidence="15">
    <location>
        <begin position="612"/>
        <end position="624"/>
    </location>
</feature>
<comment type="pathway">
    <text evidence="3">Carbohydrate biosynthesis; gluconeogenesis.</text>
</comment>
<dbReference type="EC" id="2.7.9.2" evidence="5"/>
<evidence type="ECO:0000259" key="16">
    <source>
        <dbReference type="Pfam" id="PF00391"/>
    </source>
</evidence>
<comment type="cofactor">
    <cofactor evidence="1">
        <name>Mg(2+)</name>
        <dbReference type="ChEBI" id="CHEBI:18420"/>
    </cofactor>
</comment>
<evidence type="ECO:0000256" key="14">
    <source>
        <dbReference type="ARBA" id="ARBA00047700"/>
    </source>
</evidence>
<keyword evidence="18" id="KW-0670">Pyruvate</keyword>
<dbReference type="AlphaFoldDB" id="E3CWM2"/>
<evidence type="ECO:0000256" key="4">
    <source>
        <dbReference type="ARBA" id="ARBA00007837"/>
    </source>
</evidence>
<dbReference type="InterPro" id="IPR002192">
    <property type="entry name" value="PPDK_AMP/ATP-bd"/>
</dbReference>
<evidence type="ECO:0000256" key="7">
    <source>
        <dbReference type="ARBA" id="ARBA00022679"/>
    </source>
</evidence>
<dbReference type="Proteomes" id="UP000005096">
    <property type="component" value="Chromosome"/>
</dbReference>
<keyword evidence="8" id="KW-0479">Metal-binding</keyword>
<dbReference type="InterPro" id="IPR036637">
    <property type="entry name" value="Phosphohistidine_dom_sf"/>
</dbReference>
<evidence type="ECO:0000256" key="10">
    <source>
        <dbReference type="ARBA" id="ARBA00022777"/>
    </source>
</evidence>
<keyword evidence="7" id="KW-0808">Transferase</keyword>
<dbReference type="SUPFAM" id="SSF52009">
    <property type="entry name" value="Phosphohistidine domain"/>
    <property type="match status" value="1"/>
</dbReference>
<dbReference type="Gene3D" id="3.30.470.20">
    <property type="entry name" value="ATP-grasp fold, B domain"/>
    <property type="match status" value="1"/>
</dbReference>
<evidence type="ECO:0000256" key="2">
    <source>
        <dbReference type="ARBA" id="ARBA00002988"/>
    </source>
</evidence>
<keyword evidence="11" id="KW-0067">ATP-binding</keyword>
<gene>
    <name evidence="18" type="ORF">Apau_0089</name>
</gene>
<evidence type="ECO:0000256" key="12">
    <source>
        <dbReference type="ARBA" id="ARBA00022842"/>
    </source>
</evidence>
<evidence type="ECO:0000256" key="13">
    <source>
        <dbReference type="ARBA" id="ARBA00033470"/>
    </source>
</evidence>
<evidence type="ECO:0000256" key="5">
    <source>
        <dbReference type="ARBA" id="ARBA00011996"/>
    </source>
</evidence>
<dbReference type="eggNOG" id="COG3848">
    <property type="taxonomic scope" value="Bacteria"/>
</dbReference>
<dbReference type="RefSeq" id="WP_006299667.1">
    <property type="nucleotide sequence ID" value="NZ_CM001022.1"/>
</dbReference>
<dbReference type="GO" id="GO:0046872">
    <property type="term" value="F:metal ion binding"/>
    <property type="evidence" value="ECO:0007669"/>
    <property type="project" value="UniProtKB-KW"/>
</dbReference>
<protein>
    <recommendedName>
        <fullName evidence="6">Phosphoenolpyruvate synthase</fullName>
        <ecNumber evidence="5">2.7.9.2</ecNumber>
    </recommendedName>
    <alternativeName>
        <fullName evidence="13">Pyruvate, water dikinase</fullName>
    </alternativeName>
</protein>
<evidence type="ECO:0000259" key="17">
    <source>
        <dbReference type="Pfam" id="PF01326"/>
    </source>
</evidence>
<keyword evidence="19" id="KW-1185">Reference proteome</keyword>
<dbReference type="GO" id="GO:0008986">
    <property type="term" value="F:pyruvate, water dikinase activity"/>
    <property type="evidence" value="ECO:0007669"/>
    <property type="project" value="UniProtKB-EC"/>
</dbReference>
<dbReference type="STRING" id="584708.Apau_0089"/>
<accession>E3CWM2</accession>
<evidence type="ECO:0000256" key="6">
    <source>
        <dbReference type="ARBA" id="ARBA00021623"/>
    </source>
</evidence>
<dbReference type="Gene3D" id="3.30.1490.20">
    <property type="entry name" value="ATP-grasp fold, A domain"/>
    <property type="match status" value="1"/>
</dbReference>
<comment type="catalytic activity">
    <reaction evidence="14">
        <text>pyruvate + ATP + H2O = phosphoenolpyruvate + AMP + phosphate + 2 H(+)</text>
        <dbReference type="Rhea" id="RHEA:11364"/>
        <dbReference type="ChEBI" id="CHEBI:15361"/>
        <dbReference type="ChEBI" id="CHEBI:15377"/>
        <dbReference type="ChEBI" id="CHEBI:15378"/>
        <dbReference type="ChEBI" id="CHEBI:30616"/>
        <dbReference type="ChEBI" id="CHEBI:43474"/>
        <dbReference type="ChEBI" id="CHEBI:58702"/>
        <dbReference type="ChEBI" id="CHEBI:456215"/>
        <dbReference type="EC" id="2.7.9.2"/>
    </reaction>
</comment>
<comment type="function">
    <text evidence="2">Catalyzes the phosphorylation of pyruvate to phosphoenolpyruvate.</text>
</comment>
<reference evidence="18 19" key="1">
    <citation type="journal article" date="2010" name="Stand. Genomic Sci.">
        <title>Non-contiguous finished genome sequence of Aminomonas paucivorans type strain (GLU-3).</title>
        <authorList>
            <person name="Pitluck S."/>
            <person name="Yasawong M."/>
            <person name="Held B."/>
            <person name="Lapidus A."/>
            <person name="Nolan M."/>
            <person name="Copeland A."/>
            <person name="Lucas S."/>
            <person name="Del Rio T.G."/>
            <person name="Tice H."/>
            <person name="Cheng J.F."/>
            <person name="Chertkov O."/>
            <person name="Goodwin L."/>
            <person name="Tapia R."/>
            <person name="Han C."/>
            <person name="Liolios K."/>
            <person name="Ivanova N."/>
            <person name="Mavromatis K."/>
            <person name="Ovchinnikova G."/>
            <person name="Pati A."/>
            <person name="Chen A."/>
            <person name="Palaniappan K."/>
            <person name="Land M."/>
            <person name="Hauser L."/>
            <person name="Chang Y.J."/>
            <person name="Jeffries C.D."/>
            <person name="Pukall R."/>
            <person name="Spring S."/>
            <person name="Rohde M."/>
            <person name="Sikorski J."/>
            <person name="Goker M."/>
            <person name="Woyke T."/>
            <person name="Bristow J."/>
            <person name="Eisen J.A."/>
            <person name="Markowitz V."/>
            <person name="Hugenholtz P."/>
            <person name="Kyrpides N.C."/>
            <person name="Klenk H.P."/>
        </authorList>
    </citation>
    <scope>NUCLEOTIDE SEQUENCE [LARGE SCALE GENOMIC DNA]</scope>
    <source>
        <strain evidence="18 19">DSM 12260</strain>
    </source>
</reference>
<evidence type="ECO:0000256" key="1">
    <source>
        <dbReference type="ARBA" id="ARBA00001946"/>
    </source>
</evidence>
<evidence type="ECO:0000313" key="19">
    <source>
        <dbReference type="Proteomes" id="UP000005096"/>
    </source>
</evidence>
<sequence length="715" mass="78316">MRTPWIVPLESVTADLAPEVGGKALALARLGETGERVPRGAAVTASAYREFLRRTGLGARIRMELTRRPLESLRWEELWDASLRIRSLFLRAPWPTGLREDLIRGLEPLGEAPRAVRSSAPGEDGGASSFAGLHETFLMVRGPEETLEALRKVWASLWSDGALMYRRELGLDPRRSAMGAVVQEMVEGDRSGVAFGQDPTDPSRSVVEAVWGLNQGLVDGSVEPDRWLLDRRTGAVREHRPAMREHRVGPAPGGVGLVPLDPLLRDAPPLEAGDLGRIHGLAMRAEGRFGPPQDVEWTFRGPDLWVLQSRPITTLAQGEDKRSWYRSLTRSFENLKALRRTLEEEILPGMGRDGAAFRERDPVDLADRDLGEEILRREEAGRLWTRAYRDACIPFAHGVRLFLQMVNDRLRPEDPYLFLGLLQGEPTETGRRNGLFLEAAALVQQGRDPKGPTPEDRRLGDLLETLEASLGAELGLEGPEARRGLESLLARTPLGTREAGRDRETLEAAYRGGFGEAEGDFAAELLDLARASWRLRDDDNLILERVLSGAAAALQEGRRRLGDPLLPPLETATRLGATPRELPEPVDLRFGLASGSPAPGSPEAGTPRQLTGQPAGPGVAQGPARVVRSREDCLDFQPGEVLVCDAVDPSMTFVVPLASAVVERRGGMLIHGAIVAREYGLPCVTGVEGATERLRTGEPLWVDGYLGLVVRQEVR</sequence>